<gene>
    <name evidence="2" type="ORF">ADS77_20805</name>
</gene>
<dbReference type="RefSeq" id="WP_054206932.1">
    <property type="nucleotide sequence ID" value="NZ_LHPH01000040.1"/>
</dbReference>
<feature type="transmembrane region" description="Helical" evidence="1">
    <location>
        <begin position="81"/>
        <end position="101"/>
    </location>
</feature>
<keyword evidence="3" id="KW-1185">Reference proteome</keyword>
<reference evidence="2 3" key="1">
    <citation type="submission" date="2015-08" db="EMBL/GenBank/DDBJ databases">
        <title>Draft Genome Sequence of Pseudoalteromonas porphyrae UCD-SED14.</title>
        <authorList>
            <person name="Coil D.A."/>
            <person name="Jospin G."/>
            <person name="Lee R.D."/>
            <person name="Eisen J.A."/>
        </authorList>
    </citation>
    <scope>NUCLEOTIDE SEQUENCE [LARGE SCALE GENOMIC DNA]</scope>
    <source>
        <strain evidence="2 3">UCD-SED14</strain>
    </source>
</reference>
<dbReference type="Proteomes" id="UP000037848">
    <property type="component" value="Unassembled WGS sequence"/>
</dbReference>
<evidence type="ECO:0000256" key="1">
    <source>
        <dbReference type="SAM" id="Phobius"/>
    </source>
</evidence>
<protein>
    <recommendedName>
        <fullName evidence="4">DUF998 domain-containing protein</fullName>
    </recommendedName>
</protein>
<feature type="transmembrane region" description="Helical" evidence="1">
    <location>
        <begin position="169"/>
        <end position="187"/>
    </location>
</feature>
<name>A0A0N1ECM3_9GAMM</name>
<feature type="transmembrane region" description="Helical" evidence="1">
    <location>
        <begin position="12"/>
        <end position="29"/>
    </location>
</feature>
<dbReference type="AlphaFoldDB" id="A0A0N1ECM3"/>
<dbReference type="Pfam" id="PF06197">
    <property type="entry name" value="DUF998"/>
    <property type="match status" value="1"/>
</dbReference>
<feature type="transmembrane region" description="Helical" evidence="1">
    <location>
        <begin position="107"/>
        <end position="126"/>
    </location>
</feature>
<comment type="caution">
    <text evidence="2">The sequence shown here is derived from an EMBL/GenBank/DDBJ whole genome shotgun (WGS) entry which is preliminary data.</text>
</comment>
<feature type="transmembrane region" description="Helical" evidence="1">
    <location>
        <begin position="138"/>
        <end position="157"/>
    </location>
</feature>
<dbReference type="STRING" id="187330.AMS58_20905"/>
<proteinExistence type="predicted"/>
<keyword evidence="1" id="KW-1133">Transmembrane helix</keyword>
<evidence type="ECO:0000313" key="2">
    <source>
        <dbReference type="EMBL" id="KPH56667.1"/>
    </source>
</evidence>
<evidence type="ECO:0008006" key="4">
    <source>
        <dbReference type="Google" id="ProtNLM"/>
    </source>
</evidence>
<feature type="transmembrane region" description="Helical" evidence="1">
    <location>
        <begin position="49"/>
        <end position="69"/>
    </location>
</feature>
<dbReference type="EMBL" id="LHPH01000040">
    <property type="protein sequence ID" value="KPH56667.1"/>
    <property type="molecule type" value="Genomic_DNA"/>
</dbReference>
<accession>A0A0N1ECM3</accession>
<dbReference type="PATRIC" id="fig|187330.3.peg.3093"/>
<organism evidence="2 3">
    <name type="scientific">Pseudoalteromonas porphyrae</name>
    <dbReference type="NCBI Taxonomy" id="187330"/>
    <lineage>
        <taxon>Bacteria</taxon>
        <taxon>Pseudomonadati</taxon>
        <taxon>Pseudomonadota</taxon>
        <taxon>Gammaproteobacteria</taxon>
        <taxon>Alteromonadales</taxon>
        <taxon>Pseudoalteromonadaceae</taxon>
        <taxon>Pseudoalteromonas</taxon>
    </lineage>
</organism>
<keyword evidence="1" id="KW-0472">Membrane</keyword>
<sequence length="205" mass="22842">MRNLNYWMIKQAHIVWLASIINIGLGIIIPDFDFFSKSISHVALEAPVFAYIHRAADVIIGLSMCGFAFGIHQTSQSRFSAATLSVFLLGISMISAGIWTLETPLHLLYNLSIFMIIVPIAFALDFKNVVKSSLFESFSVAVTVLHVFMFWLIYAGFVPQEFNGLIQRLWAVPTMGWFGVAAHMLILHQFSVNKSIQPTANASAD</sequence>
<evidence type="ECO:0000313" key="3">
    <source>
        <dbReference type="Proteomes" id="UP000037848"/>
    </source>
</evidence>
<dbReference type="InterPro" id="IPR009339">
    <property type="entry name" value="DUF998"/>
</dbReference>
<keyword evidence="1" id="KW-0812">Transmembrane</keyword>